<dbReference type="SUPFAM" id="SSF48452">
    <property type="entry name" value="TPR-like"/>
    <property type="match status" value="2"/>
</dbReference>
<dbReference type="GO" id="GO:0016192">
    <property type="term" value="P:vesicle-mediated transport"/>
    <property type="evidence" value="ECO:0007669"/>
    <property type="project" value="UniProtKB-ARBA"/>
</dbReference>
<dbReference type="InterPro" id="IPR015374">
    <property type="entry name" value="ChAPs"/>
</dbReference>
<organism evidence="2 3">
    <name type="scientific">Ferrimonas balearica (strain DSM 9799 / CCM 4581 / KCTC 23876 / PAT)</name>
    <dbReference type="NCBI Taxonomy" id="550540"/>
    <lineage>
        <taxon>Bacteria</taxon>
        <taxon>Pseudomonadati</taxon>
        <taxon>Pseudomonadota</taxon>
        <taxon>Gammaproteobacteria</taxon>
        <taxon>Alteromonadales</taxon>
        <taxon>Ferrimonadaceae</taxon>
        <taxon>Ferrimonas</taxon>
    </lineage>
</organism>
<evidence type="ECO:0000256" key="1">
    <source>
        <dbReference type="SAM" id="SignalP"/>
    </source>
</evidence>
<dbReference type="RefSeq" id="WP_013344685.1">
    <property type="nucleotide sequence ID" value="NC_014541.1"/>
</dbReference>
<protein>
    <submittedName>
        <fullName evidence="2">TPR repeat protein</fullName>
    </submittedName>
</protein>
<dbReference type="GO" id="GO:0005737">
    <property type="term" value="C:cytoplasm"/>
    <property type="evidence" value="ECO:0007669"/>
    <property type="project" value="UniProtKB-ARBA"/>
</dbReference>
<proteinExistence type="predicted"/>
<dbReference type="EMBL" id="CP002209">
    <property type="protein sequence ID" value="ADN75379.1"/>
    <property type="molecule type" value="Genomic_DNA"/>
</dbReference>
<dbReference type="Gene3D" id="1.25.40.10">
    <property type="entry name" value="Tetratricopeptide repeat domain"/>
    <property type="match status" value="3"/>
</dbReference>
<dbReference type="eggNOG" id="COG0457">
    <property type="taxonomic scope" value="Bacteria"/>
</dbReference>
<reference evidence="2 3" key="1">
    <citation type="journal article" date="2010" name="Stand. Genomic Sci.">
        <title>Complete genome sequence of Ferrimonas balearica type strain (PAT).</title>
        <authorList>
            <person name="Nolan M."/>
            <person name="Sikorski J."/>
            <person name="Davenport K."/>
            <person name="Lucas S."/>
            <person name="Glavina Del Rio T."/>
            <person name="Tice H."/>
            <person name="Cheng J."/>
            <person name="Goodwin L."/>
            <person name="Pitluck S."/>
            <person name="Liolios K."/>
            <person name="Ivanova N."/>
            <person name="Mavromatis K."/>
            <person name="Ovchinnikova G."/>
            <person name="Pati A."/>
            <person name="Chen A."/>
            <person name="Palaniappan K."/>
            <person name="Land M."/>
            <person name="Hauser L."/>
            <person name="Chang Y."/>
            <person name="Jeffries C."/>
            <person name="Tapia R."/>
            <person name="Brettin T."/>
            <person name="Detter J."/>
            <person name="Han C."/>
            <person name="Yasawong M."/>
            <person name="Rohde M."/>
            <person name="Tindall B."/>
            <person name="Goker M."/>
            <person name="Woyke T."/>
            <person name="Bristow J."/>
            <person name="Eisen J."/>
            <person name="Markowitz V."/>
            <person name="Hugenholtz P."/>
            <person name="Kyrpides N."/>
            <person name="Klenk H."/>
            <person name="Lapidus A."/>
        </authorList>
    </citation>
    <scope>NUCLEOTIDE SEQUENCE [LARGE SCALE GENOMIC DNA]</scope>
    <source>
        <strain evidence="3">DSM 9799 / CCM 4581 / KCTC 23876 / PAT</strain>
    </source>
</reference>
<dbReference type="GeneID" id="67181405"/>
<dbReference type="HOGENOM" id="CLU_038151_1_0_6"/>
<sequence>MQRNSKLLPALLLSIAAGVITTPAPALAAEKCAVDTRKTRVVSERVGKRIQKAYELYSADQVDQALELLLEISTSNEFDKAYVSRFIGNLYAGKDGQAQTAMKHLKVAIDIDQLGGTDHAAALRLMADLSIQERKFEQSLKYYEQWMAFTCKEDTNVYLRMATANFELKRHDKVLPLADKAIATQTSPNKGPYTLKMGSYYETKQYTKAAKVVEDMVRLFPSDQRLWVQLAQMYMLSEDYKRSLYTMDVAYRNGYLEKPSEYKMLAQLYAQNEIPFRSAQIQEEYLSSGVVEKDEASLSMLANTYHQAKEIGKAITYYGQVAELTDKSRYYMRQAGLLMEAERFKEAKTAARKALDAQGLKSAGEAQMLLAQAHFYLEEYAPAYRAAQAAVKDSKTAKTAQGWVSYIQETAQRKKVQL</sequence>
<feature type="signal peptide" evidence="1">
    <location>
        <begin position="1"/>
        <end position="28"/>
    </location>
</feature>
<dbReference type="GO" id="GO:0032991">
    <property type="term" value="C:protein-containing complex"/>
    <property type="evidence" value="ECO:0007669"/>
    <property type="project" value="UniProtKB-ARBA"/>
</dbReference>
<dbReference type="Proteomes" id="UP000006683">
    <property type="component" value="Chromosome"/>
</dbReference>
<evidence type="ECO:0000313" key="2">
    <source>
        <dbReference type="EMBL" id="ADN75379.1"/>
    </source>
</evidence>
<gene>
    <name evidence="2" type="ordered locus">Fbal_1170</name>
</gene>
<evidence type="ECO:0000313" key="3">
    <source>
        <dbReference type="Proteomes" id="UP000006683"/>
    </source>
</evidence>
<dbReference type="Pfam" id="PF09295">
    <property type="entry name" value="ChAPs"/>
    <property type="match status" value="1"/>
</dbReference>
<dbReference type="InterPro" id="IPR011990">
    <property type="entry name" value="TPR-like_helical_dom_sf"/>
</dbReference>
<name>E1SW90_FERBD</name>
<dbReference type="KEGG" id="fbl:Fbal_1170"/>
<accession>E1SW90</accession>
<feature type="chain" id="PRO_5003151589" evidence="1">
    <location>
        <begin position="29"/>
        <end position="418"/>
    </location>
</feature>
<dbReference type="AlphaFoldDB" id="E1SW90"/>
<dbReference type="OrthoDB" id="5592888at2"/>
<dbReference type="STRING" id="550540.Fbal_1170"/>
<dbReference type="GO" id="GO:0012505">
    <property type="term" value="C:endomembrane system"/>
    <property type="evidence" value="ECO:0007669"/>
    <property type="project" value="UniProtKB-ARBA"/>
</dbReference>
<keyword evidence="3" id="KW-1185">Reference proteome</keyword>
<keyword evidence="1" id="KW-0732">Signal</keyword>